<dbReference type="GO" id="GO:0005886">
    <property type="term" value="C:plasma membrane"/>
    <property type="evidence" value="ECO:0007669"/>
    <property type="project" value="UniProtKB-SubCell"/>
</dbReference>
<evidence type="ECO:0000256" key="7">
    <source>
        <dbReference type="ARBA" id="ARBA00023136"/>
    </source>
</evidence>
<evidence type="ECO:0000256" key="8">
    <source>
        <dbReference type="SAM" id="Phobius"/>
    </source>
</evidence>
<evidence type="ECO:0000256" key="2">
    <source>
        <dbReference type="ARBA" id="ARBA00022475"/>
    </source>
</evidence>
<feature type="transmembrane region" description="Helical" evidence="8">
    <location>
        <begin position="307"/>
        <end position="323"/>
    </location>
</feature>
<evidence type="ECO:0000313" key="11">
    <source>
        <dbReference type="Proteomes" id="UP000178964"/>
    </source>
</evidence>
<feature type="transmembrane region" description="Helical" evidence="8">
    <location>
        <begin position="114"/>
        <end position="132"/>
    </location>
</feature>
<name>A0A1F4VQ13_UNCKA</name>
<dbReference type="InterPro" id="IPR050297">
    <property type="entry name" value="LipidA_mod_glycosyltrf_83"/>
</dbReference>
<dbReference type="Pfam" id="PF13231">
    <property type="entry name" value="PMT_2"/>
    <property type="match status" value="1"/>
</dbReference>
<dbReference type="Proteomes" id="UP000178964">
    <property type="component" value="Unassembled WGS sequence"/>
</dbReference>
<evidence type="ECO:0000256" key="6">
    <source>
        <dbReference type="ARBA" id="ARBA00022989"/>
    </source>
</evidence>
<dbReference type="PANTHER" id="PTHR33908:SF11">
    <property type="entry name" value="MEMBRANE PROTEIN"/>
    <property type="match status" value="1"/>
</dbReference>
<feature type="transmembrane region" description="Helical" evidence="8">
    <location>
        <begin position="144"/>
        <end position="160"/>
    </location>
</feature>
<comment type="caution">
    <text evidence="10">The sequence shown here is derived from an EMBL/GenBank/DDBJ whole genome shotgun (WGS) entry which is preliminary data.</text>
</comment>
<feature type="transmembrane region" description="Helical" evidence="8">
    <location>
        <begin position="91"/>
        <end position="109"/>
    </location>
</feature>
<keyword evidence="7 8" id="KW-0472">Membrane</keyword>
<feature type="transmembrane region" description="Helical" evidence="8">
    <location>
        <begin position="167"/>
        <end position="191"/>
    </location>
</feature>
<evidence type="ECO:0000256" key="4">
    <source>
        <dbReference type="ARBA" id="ARBA00022679"/>
    </source>
</evidence>
<accession>A0A1F4VQ13</accession>
<dbReference type="InterPro" id="IPR038731">
    <property type="entry name" value="RgtA/B/C-like"/>
</dbReference>
<feature type="transmembrane region" description="Helical" evidence="8">
    <location>
        <begin position="330"/>
        <end position="350"/>
    </location>
</feature>
<sequence>MKSSLLVLLTLVLCLIYFTLAQGARNHVNISPEGDDVAYLETANQISERGGVIQLVKDHFTGDYLEANRHPLYVGMLSIFSQRELSFYENARSLNFILNIIFIGLVVIFMKKQLGINAALVMTVLFASNYFFKEQNTRVSVEPLLMILILVTWFVATIPLKTYRSALLLGFFLGLSYMAKITAIFLFPAIFLAFLVDLHTFKRSSGLKLNLLKYTLVFLTAIVVMLPLLIRNVRVYNNPFYNSNSQYIFINSGDERRSLDTIEGNTASFKDLREQNSLSELASRIGKGILGEIVIIGQLTLFDYQRIRGGLLVLALVGLGLLTDLNRRRAVISGTLLTGFGTFFAWYFAISGHYRYLLPILFIVYFYAFLGAQKIIWFLNERFKLKFKSNKLILILNSKINILLPLTLLAFLVFSIISTYGKYGILSPLSGVSTSESYNEVLAFIKLHPTDLYFNGPGHKFQVEWLTNTEATTQEVPFLSTYDEFLRYAETNNIKYLILSQPVIERRSEIFNAYFEQTEKKGIIVTMAPPKLLEISRDPSKRVEYIIYEIQ</sequence>
<keyword evidence="3" id="KW-0328">Glycosyltransferase</keyword>
<keyword evidence="2" id="KW-1003">Cell membrane</keyword>
<dbReference type="GO" id="GO:0009103">
    <property type="term" value="P:lipopolysaccharide biosynthetic process"/>
    <property type="evidence" value="ECO:0007669"/>
    <property type="project" value="UniProtKB-ARBA"/>
</dbReference>
<comment type="subcellular location">
    <subcellularLocation>
        <location evidence="1">Cell membrane</location>
        <topology evidence="1">Multi-pass membrane protein</topology>
    </subcellularLocation>
</comment>
<gene>
    <name evidence="10" type="ORF">A3A70_02550</name>
</gene>
<keyword evidence="4" id="KW-0808">Transferase</keyword>
<dbReference type="EMBL" id="MEVK01000018">
    <property type="protein sequence ID" value="OGC59302.1"/>
    <property type="molecule type" value="Genomic_DNA"/>
</dbReference>
<dbReference type="AlphaFoldDB" id="A0A1F4VQ13"/>
<evidence type="ECO:0000313" key="10">
    <source>
        <dbReference type="EMBL" id="OGC59302.1"/>
    </source>
</evidence>
<dbReference type="PANTHER" id="PTHR33908">
    <property type="entry name" value="MANNOSYLTRANSFERASE YKCB-RELATED"/>
    <property type="match status" value="1"/>
</dbReference>
<feature type="transmembrane region" description="Helical" evidence="8">
    <location>
        <begin position="211"/>
        <end position="230"/>
    </location>
</feature>
<evidence type="ECO:0000256" key="1">
    <source>
        <dbReference type="ARBA" id="ARBA00004651"/>
    </source>
</evidence>
<keyword evidence="6 8" id="KW-1133">Transmembrane helix</keyword>
<organism evidence="10 11">
    <name type="scientific">candidate division WWE3 bacterium RIFCSPLOWO2_01_FULL_42_11</name>
    <dbReference type="NCBI Taxonomy" id="1802627"/>
    <lineage>
        <taxon>Bacteria</taxon>
        <taxon>Katanobacteria</taxon>
    </lineage>
</organism>
<protein>
    <recommendedName>
        <fullName evidence="9">Glycosyltransferase RgtA/B/C/D-like domain-containing protein</fullName>
    </recommendedName>
</protein>
<evidence type="ECO:0000256" key="5">
    <source>
        <dbReference type="ARBA" id="ARBA00022692"/>
    </source>
</evidence>
<feature type="transmembrane region" description="Helical" evidence="8">
    <location>
        <begin position="400"/>
        <end position="420"/>
    </location>
</feature>
<feature type="transmembrane region" description="Helical" evidence="8">
    <location>
        <begin position="356"/>
        <end position="379"/>
    </location>
</feature>
<evidence type="ECO:0000256" key="3">
    <source>
        <dbReference type="ARBA" id="ARBA00022676"/>
    </source>
</evidence>
<keyword evidence="5 8" id="KW-0812">Transmembrane</keyword>
<feature type="domain" description="Glycosyltransferase RgtA/B/C/D-like" evidence="9">
    <location>
        <begin position="91"/>
        <end position="228"/>
    </location>
</feature>
<evidence type="ECO:0000259" key="9">
    <source>
        <dbReference type="Pfam" id="PF13231"/>
    </source>
</evidence>
<dbReference type="STRING" id="1802627.A3A70_02550"/>
<dbReference type="GO" id="GO:0016763">
    <property type="term" value="F:pentosyltransferase activity"/>
    <property type="evidence" value="ECO:0007669"/>
    <property type="project" value="TreeGrafter"/>
</dbReference>
<proteinExistence type="predicted"/>
<reference evidence="10 11" key="1">
    <citation type="journal article" date="2016" name="Nat. Commun.">
        <title>Thousands of microbial genomes shed light on interconnected biogeochemical processes in an aquifer system.</title>
        <authorList>
            <person name="Anantharaman K."/>
            <person name="Brown C.T."/>
            <person name="Hug L.A."/>
            <person name="Sharon I."/>
            <person name="Castelle C.J."/>
            <person name="Probst A.J."/>
            <person name="Thomas B.C."/>
            <person name="Singh A."/>
            <person name="Wilkins M.J."/>
            <person name="Karaoz U."/>
            <person name="Brodie E.L."/>
            <person name="Williams K.H."/>
            <person name="Hubbard S.S."/>
            <person name="Banfield J.F."/>
        </authorList>
    </citation>
    <scope>NUCLEOTIDE SEQUENCE [LARGE SCALE GENOMIC DNA]</scope>
</reference>